<dbReference type="Proteomes" id="UP000035009">
    <property type="component" value="Unassembled WGS sequence"/>
</dbReference>
<accession>M3VCJ6</accession>
<evidence type="ECO:0000313" key="2">
    <source>
        <dbReference type="EMBL" id="GAC82128.1"/>
    </source>
</evidence>
<evidence type="ECO:0000313" key="3">
    <source>
        <dbReference type="Proteomes" id="UP000035009"/>
    </source>
</evidence>
<keyword evidence="3" id="KW-1185">Reference proteome</keyword>
<protein>
    <submittedName>
        <fullName evidence="2">Uncharacterized protein</fullName>
    </submittedName>
</protein>
<feature type="region of interest" description="Disordered" evidence="1">
    <location>
        <begin position="1"/>
        <end position="25"/>
    </location>
</feature>
<reference evidence="2 3" key="1">
    <citation type="submission" date="2013-02" db="EMBL/GenBank/DDBJ databases">
        <title>Whole genome shotgun sequence of Gordonia malaquae NBRC 108250.</title>
        <authorList>
            <person name="Yoshida I."/>
            <person name="Hosoyama A."/>
            <person name="Tsuchikane K."/>
            <person name="Ando Y."/>
            <person name="Baba S."/>
            <person name="Ohji S."/>
            <person name="Hamada M."/>
            <person name="Tamura T."/>
            <person name="Yamazoe A."/>
            <person name="Yamazaki S."/>
            <person name="Fujita N."/>
        </authorList>
    </citation>
    <scope>NUCLEOTIDE SEQUENCE [LARGE SCALE GENOMIC DNA]</scope>
    <source>
        <strain evidence="2 3">NBRC 108250</strain>
    </source>
</reference>
<dbReference type="AlphaFoldDB" id="M3VCJ6"/>
<gene>
    <name evidence="2" type="ORF">GM1_100_00010</name>
</gene>
<evidence type="ECO:0000256" key="1">
    <source>
        <dbReference type="SAM" id="MobiDB-lite"/>
    </source>
</evidence>
<organism evidence="2 3">
    <name type="scientific">Gordonia malaquae NBRC 108250</name>
    <dbReference type="NCBI Taxonomy" id="1223542"/>
    <lineage>
        <taxon>Bacteria</taxon>
        <taxon>Bacillati</taxon>
        <taxon>Actinomycetota</taxon>
        <taxon>Actinomycetes</taxon>
        <taxon>Mycobacteriales</taxon>
        <taxon>Gordoniaceae</taxon>
        <taxon>Gordonia</taxon>
    </lineage>
</organism>
<proteinExistence type="predicted"/>
<comment type="caution">
    <text evidence="2">The sequence shown here is derived from an EMBL/GenBank/DDBJ whole genome shotgun (WGS) entry which is preliminary data.</text>
</comment>
<dbReference type="EMBL" id="BAOP01000100">
    <property type="protein sequence ID" value="GAC82128.1"/>
    <property type="molecule type" value="Genomic_DNA"/>
</dbReference>
<sequence>MSTPTISPRTEIDLGDCGGPAQPAFPRRRTYRVTAVITDTATESADDANPACAVTHRSER</sequence>
<name>M3VCJ6_GORML</name>